<accession>A0A9E2KRG9</accession>
<feature type="transmembrane region" description="Helical" evidence="7">
    <location>
        <begin position="80"/>
        <end position="98"/>
    </location>
</feature>
<organism evidence="9 10">
    <name type="scientific">Candidatus Lactobacillus pullistercoris</name>
    <dbReference type="NCBI Taxonomy" id="2838636"/>
    <lineage>
        <taxon>Bacteria</taxon>
        <taxon>Bacillati</taxon>
        <taxon>Bacillota</taxon>
        <taxon>Bacilli</taxon>
        <taxon>Lactobacillales</taxon>
        <taxon>Lactobacillaceae</taxon>
        <taxon>Lactobacillus</taxon>
    </lineage>
</organism>
<name>A0A9E2KRG9_9LACO</name>
<evidence type="ECO:0000259" key="8">
    <source>
        <dbReference type="Pfam" id="PF02308"/>
    </source>
</evidence>
<feature type="transmembrane region" description="Helical" evidence="7">
    <location>
        <begin position="110"/>
        <end position="143"/>
    </location>
</feature>
<evidence type="ECO:0000256" key="5">
    <source>
        <dbReference type="ARBA" id="ARBA00022989"/>
    </source>
</evidence>
<gene>
    <name evidence="9" type="ORF">H9806_03530</name>
</gene>
<keyword evidence="4 7" id="KW-0812">Transmembrane</keyword>
<evidence type="ECO:0000256" key="2">
    <source>
        <dbReference type="ARBA" id="ARBA00009298"/>
    </source>
</evidence>
<evidence type="ECO:0000256" key="7">
    <source>
        <dbReference type="SAM" id="Phobius"/>
    </source>
</evidence>
<dbReference type="Pfam" id="PF02308">
    <property type="entry name" value="MgtC"/>
    <property type="match status" value="1"/>
</dbReference>
<evidence type="ECO:0000313" key="10">
    <source>
        <dbReference type="Proteomes" id="UP000823844"/>
    </source>
</evidence>
<dbReference type="InterPro" id="IPR049177">
    <property type="entry name" value="MgtC_SapB_SrpB_YhiD_N"/>
</dbReference>
<feature type="transmembrane region" description="Helical" evidence="7">
    <location>
        <begin position="16"/>
        <end position="35"/>
    </location>
</feature>
<dbReference type="Proteomes" id="UP000823844">
    <property type="component" value="Unassembled WGS sequence"/>
</dbReference>
<keyword evidence="6 7" id="KW-0472">Membrane</keyword>
<feature type="transmembrane region" description="Helical" evidence="7">
    <location>
        <begin position="47"/>
        <end position="65"/>
    </location>
</feature>
<comment type="subcellular location">
    <subcellularLocation>
        <location evidence="1">Cell membrane</location>
        <topology evidence="1">Multi-pass membrane protein</topology>
    </subcellularLocation>
</comment>
<evidence type="ECO:0000313" key="9">
    <source>
        <dbReference type="EMBL" id="MBU3828210.1"/>
    </source>
</evidence>
<dbReference type="EMBL" id="JAHLFT010000043">
    <property type="protein sequence ID" value="MBU3828210.1"/>
    <property type="molecule type" value="Genomic_DNA"/>
</dbReference>
<comment type="similarity">
    <text evidence="2">Belongs to the MgtC/SapB family.</text>
</comment>
<evidence type="ECO:0000256" key="4">
    <source>
        <dbReference type="ARBA" id="ARBA00022692"/>
    </source>
</evidence>
<dbReference type="PRINTS" id="PR01837">
    <property type="entry name" value="MGTCSAPBPROT"/>
</dbReference>
<evidence type="ECO:0000256" key="3">
    <source>
        <dbReference type="ARBA" id="ARBA00022475"/>
    </source>
</evidence>
<dbReference type="GO" id="GO:0005886">
    <property type="term" value="C:plasma membrane"/>
    <property type="evidence" value="ECO:0007669"/>
    <property type="project" value="UniProtKB-SubCell"/>
</dbReference>
<comment type="caution">
    <text evidence="9">The sequence shown here is derived from an EMBL/GenBank/DDBJ whole genome shotgun (WGS) entry which is preliminary data.</text>
</comment>
<dbReference type="InterPro" id="IPR003416">
    <property type="entry name" value="MgtC/SapB/SrpB/YhiD_fam"/>
</dbReference>
<keyword evidence="5 7" id="KW-1133">Transmembrane helix</keyword>
<evidence type="ECO:0000256" key="1">
    <source>
        <dbReference type="ARBA" id="ARBA00004651"/>
    </source>
</evidence>
<reference evidence="9" key="1">
    <citation type="journal article" date="2021" name="PeerJ">
        <title>Extensive microbial diversity within the chicken gut microbiome revealed by metagenomics and culture.</title>
        <authorList>
            <person name="Gilroy R."/>
            <person name="Ravi A."/>
            <person name="Getino M."/>
            <person name="Pursley I."/>
            <person name="Horton D.L."/>
            <person name="Alikhan N.F."/>
            <person name="Baker D."/>
            <person name="Gharbi K."/>
            <person name="Hall N."/>
            <person name="Watson M."/>
            <person name="Adriaenssens E.M."/>
            <person name="Foster-Nyarko E."/>
            <person name="Jarju S."/>
            <person name="Secka A."/>
            <person name="Antonio M."/>
            <person name="Oren A."/>
            <person name="Chaudhuri R.R."/>
            <person name="La Ragione R."/>
            <person name="Hildebrand F."/>
            <person name="Pallen M.J."/>
        </authorList>
    </citation>
    <scope>NUCLEOTIDE SEQUENCE</scope>
    <source>
        <strain evidence="9">F6-686</strain>
    </source>
</reference>
<proteinExistence type="inferred from homology"/>
<dbReference type="PANTHER" id="PTHR33778:SF1">
    <property type="entry name" value="MAGNESIUM TRANSPORTER YHID-RELATED"/>
    <property type="match status" value="1"/>
</dbReference>
<reference evidence="9" key="2">
    <citation type="submission" date="2021-04" db="EMBL/GenBank/DDBJ databases">
        <authorList>
            <person name="Gilroy R."/>
        </authorList>
    </citation>
    <scope>NUCLEOTIDE SEQUENCE</scope>
    <source>
        <strain evidence="9">F6-686</strain>
    </source>
</reference>
<protein>
    <submittedName>
        <fullName evidence="9">MgtC/SapB family protein</fullName>
    </submittedName>
</protein>
<dbReference type="AlphaFoldDB" id="A0A9E2KRG9"/>
<evidence type="ECO:0000256" key="6">
    <source>
        <dbReference type="ARBA" id="ARBA00023136"/>
    </source>
</evidence>
<keyword evidence="3" id="KW-1003">Cell membrane</keyword>
<sequence>MTSLGSLAPLQVQLDWLLRIIIAAICGAIIGYERAIQRKSAGVRTHIVVAIASALFMIVSKYGFADLLNMHDIALDPSRIAAQIVTGISFIGAGTILVRREQISGLTTAAGVWATSAIGMAIGAGMYSIGMLATAFLFIIQVLFHDDTLINKIILHVRFNIQIEAVNKQKVLPKIQEELEENQVENVSVKILDVSDERIIFNVDGIINNKKDENEIIMALRKYPDITRISYTRGGR</sequence>
<dbReference type="PANTHER" id="PTHR33778">
    <property type="entry name" value="PROTEIN MGTC"/>
    <property type="match status" value="1"/>
</dbReference>
<feature type="domain" description="MgtC/SapB/SrpB/YhiD N-terminal" evidence="8">
    <location>
        <begin position="20"/>
        <end position="144"/>
    </location>
</feature>